<evidence type="ECO:0000256" key="10">
    <source>
        <dbReference type="ARBA" id="ARBA00023288"/>
    </source>
</evidence>
<dbReference type="Gene3D" id="1.10.110.10">
    <property type="entry name" value="Plant lipid-transfer and hydrophobic proteins"/>
    <property type="match status" value="1"/>
</dbReference>
<feature type="signal peptide" evidence="11">
    <location>
        <begin position="1"/>
        <end position="26"/>
    </location>
</feature>
<dbReference type="InterPro" id="IPR016140">
    <property type="entry name" value="Bifunc_inhib/LTP/seed_store"/>
</dbReference>
<dbReference type="InterPro" id="IPR036312">
    <property type="entry name" value="Bifun_inhib/LTP/seed_sf"/>
</dbReference>
<evidence type="ECO:0000256" key="5">
    <source>
        <dbReference type="ARBA" id="ARBA00022622"/>
    </source>
</evidence>
<evidence type="ECO:0000256" key="9">
    <source>
        <dbReference type="ARBA" id="ARBA00023180"/>
    </source>
</evidence>
<keyword evidence="7" id="KW-0446">Lipid-binding</keyword>
<evidence type="ECO:0000256" key="4">
    <source>
        <dbReference type="ARBA" id="ARBA00022475"/>
    </source>
</evidence>
<keyword evidence="3" id="KW-0813">Transport</keyword>
<evidence type="ECO:0000256" key="2">
    <source>
        <dbReference type="ARBA" id="ARBA00009748"/>
    </source>
</evidence>
<feature type="chain" id="PRO_5040208120" description="Bifunctional inhibitor/plant lipid transfer protein/seed storage helical domain-containing protein" evidence="11">
    <location>
        <begin position="27"/>
        <end position="186"/>
    </location>
</feature>
<keyword evidence="10" id="KW-0449">Lipoprotein</keyword>
<dbReference type="OrthoDB" id="659547at2759"/>
<dbReference type="Pfam" id="PF14368">
    <property type="entry name" value="LTP_2"/>
    <property type="match status" value="1"/>
</dbReference>
<dbReference type="GO" id="GO:0008289">
    <property type="term" value="F:lipid binding"/>
    <property type="evidence" value="ECO:0007669"/>
    <property type="project" value="UniProtKB-KW"/>
</dbReference>
<comment type="caution">
    <text evidence="13">The sequence shown here is derived from an EMBL/GenBank/DDBJ whole genome shotgun (WGS) entry which is preliminary data.</text>
</comment>
<keyword evidence="8" id="KW-1015">Disulfide bond</keyword>
<comment type="similarity">
    <text evidence="2">Belongs to the plant LTP family.</text>
</comment>
<comment type="subcellular location">
    <subcellularLocation>
        <location evidence="1">Cell membrane</location>
        <topology evidence="1">Lipid-anchor</topology>
        <topology evidence="1">GPI-anchor</topology>
    </subcellularLocation>
</comment>
<organism evidence="13 14">
    <name type="scientific">Cuscuta europaea</name>
    <name type="common">European dodder</name>
    <dbReference type="NCBI Taxonomy" id="41803"/>
    <lineage>
        <taxon>Eukaryota</taxon>
        <taxon>Viridiplantae</taxon>
        <taxon>Streptophyta</taxon>
        <taxon>Embryophyta</taxon>
        <taxon>Tracheophyta</taxon>
        <taxon>Spermatophyta</taxon>
        <taxon>Magnoliopsida</taxon>
        <taxon>eudicotyledons</taxon>
        <taxon>Gunneridae</taxon>
        <taxon>Pentapetalae</taxon>
        <taxon>asterids</taxon>
        <taxon>lamiids</taxon>
        <taxon>Solanales</taxon>
        <taxon>Convolvulaceae</taxon>
        <taxon>Cuscuteae</taxon>
        <taxon>Cuscuta</taxon>
        <taxon>Cuscuta subgen. Cuscuta</taxon>
    </lineage>
</organism>
<proteinExistence type="inferred from homology"/>
<dbReference type="PRINTS" id="PR00382">
    <property type="entry name" value="LIPIDTRNSFER"/>
</dbReference>
<name>A0A9P0Z052_CUSEU</name>
<evidence type="ECO:0000256" key="1">
    <source>
        <dbReference type="ARBA" id="ARBA00004609"/>
    </source>
</evidence>
<evidence type="ECO:0000256" key="11">
    <source>
        <dbReference type="SAM" id="SignalP"/>
    </source>
</evidence>
<evidence type="ECO:0000259" key="12">
    <source>
        <dbReference type="SMART" id="SM00499"/>
    </source>
</evidence>
<evidence type="ECO:0000256" key="6">
    <source>
        <dbReference type="ARBA" id="ARBA00022729"/>
    </source>
</evidence>
<keyword evidence="5" id="KW-0336">GPI-anchor</keyword>
<dbReference type="InterPro" id="IPR043325">
    <property type="entry name" value="LTSS"/>
</dbReference>
<keyword evidence="4" id="KW-1003">Cell membrane</keyword>
<keyword evidence="9" id="KW-0325">Glycoprotein</keyword>
<dbReference type="EMBL" id="CAMAPE010000015">
    <property type="protein sequence ID" value="CAH9082010.1"/>
    <property type="molecule type" value="Genomic_DNA"/>
</dbReference>
<evidence type="ECO:0000256" key="7">
    <source>
        <dbReference type="ARBA" id="ARBA00023121"/>
    </source>
</evidence>
<dbReference type="SUPFAM" id="SSF47699">
    <property type="entry name" value="Bifunctional inhibitor/lipid-transfer protein/seed storage 2S albumin"/>
    <property type="match status" value="1"/>
</dbReference>
<dbReference type="FunFam" id="1.10.110.10:FF:000001">
    <property type="entry name" value="Bifunctional inhibitor/lipid-transfer protein/seed storage 2S albumin superfamily protein"/>
    <property type="match status" value="1"/>
</dbReference>
<gene>
    <name evidence="13" type="ORF">CEURO_LOCUS8089</name>
</gene>
<dbReference type="GO" id="GO:0006869">
    <property type="term" value="P:lipid transport"/>
    <property type="evidence" value="ECO:0007669"/>
    <property type="project" value="InterPro"/>
</dbReference>
<protein>
    <recommendedName>
        <fullName evidence="12">Bifunctional inhibitor/plant lipid transfer protein/seed storage helical domain-containing protein</fullName>
    </recommendedName>
</protein>
<keyword evidence="5" id="KW-0472">Membrane</keyword>
<evidence type="ECO:0000313" key="14">
    <source>
        <dbReference type="Proteomes" id="UP001152484"/>
    </source>
</evidence>
<dbReference type="PANTHER" id="PTHR33044">
    <property type="entry name" value="BIFUNCTIONAL INHIBITOR/LIPID-TRANSFER PROTEIN/SEED STORAGE 2S ALBUMIN SUPERFAMILY PROTEIN-RELATED"/>
    <property type="match status" value="1"/>
</dbReference>
<keyword evidence="14" id="KW-1185">Reference proteome</keyword>
<dbReference type="AlphaFoldDB" id="A0A9P0Z052"/>
<dbReference type="Proteomes" id="UP001152484">
    <property type="component" value="Unassembled WGS sequence"/>
</dbReference>
<reference evidence="13" key="1">
    <citation type="submission" date="2022-07" db="EMBL/GenBank/DDBJ databases">
        <authorList>
            <person name="Macas J."/>
            <person name="Novak P."/>
            <person name="Neumann P."/>
        </authorList>
    </citation>
    <scope>NUCLEOTIDE SEQUENCE</scope>
</reference>
<dbReference type="GO" id="GO:0005886">
    <property type="term" value="C:plasma membrane"/>
    <property type="evidence" value="ECO:0007669"/>
    <property type="project" value="UniProtKB-SubCell"/>
</dbReference>
<evidence type="ECO:0000256" key="8">
    <source>
        <dbReference type="ARBA" id="ARBA00023157"/>
    </source>
</evidence>
<keyword evidence="6 11" id="KW-0732">Signal</keyword>
<dbReference type="GO" id="GO:0098552">
    <property type="term" value="C:side of membrane"/>
    <property type="evidence" value="ECO:0007669"/>
    <property type="project" value="UniProtKB-KW"/>
</dbReference>
<evidence type="ECO:0000256" key="3">
    <source>
        <dbReference type="ARBA" id="ARBA00022448"/>
    </source>
</evidence>
<dbReference type="CDD" id="cd00010">
    <property type="entry name" value="AAI_LTSS"/>
    <property type="match status" value="1"/>
</dbReference>
<dbReference type="InterPro" id="IPR000528">
    <property type="entry name" value="Plant_nsLTP"/>
</dbReference>
<sequence>MAMRLNAIGQLVLSFLAIWALTAVSARHHAPAPAADCNSVILNLEDCLTFVTNGSVLKKPEGNCCPGLKKVLKTNAECLCEGFEKSAQLGVVLNLTQAMSLPAVCRVSSHSATTCALTSGSIPSPAPSPSALSQSSTAAAPTDAVGGITSVTSPTTSPGSSSSSSLALFVHIGSFSVTLVTLFLSF</sequence>
<accession>A0A9P0Z052</accession>
<evidence type="ECO:0000313" key="13">
    <source>
        <dbReference type="EMBL" id="CAH9082010.1"/>
    </source>
</evidence>
<feature type="domain" description="Bifunctional inhibitor/plant lipid transfer protein/seed storage helical" evidence="12">
    <location>
        <begin position="37"/>
        <end position="115"/>
    </location>
</feature>
<dbReference type="SMART" id="SM00499">
    <property type="entry name" value="AAI"/>
    <property type="match status" value="1"/>
</dbReference>